<dbReference type="InterPro" id="IPR037722">
    <property type="entry name" value="C2C_Ferlin"/>
</dbReference>
<dbReference type="InterPro" id="IPR012968">
    <property type="entry name" value="FerIin_dom"/>
</dbReference>
<evidence type="ECO:0000256" key="3">
    <source>
        <dbReference type="ARBA" id="ARBA00022737"/>
    </source>
</evidence>
<reference evidence="8 9" key="1">
    <citation type="journal article" date="2018" name="Gigascience">
        <title>Genomes of trombidid mites reveal novel predicted allergens and laterally-transferred genes associated with secondary metabolism.</title>
        <authorList>
            <person name="Dong X."/>
            <person name="Chaisiri K."/>
            <person name="Xia D."/>
            <person name="Armstrong S.D."/>
            <person name="Fang Y."/>
            <person name="Donnelly M.J."/>
            <person name="Kadowaki T."/>
            <person name="McGarry J.W."/>
            <person name="Darby A.C."/>
            <person name="Makepeace B.L."/>
        </authorList>
    </citation>
    <scope>NUCLEOTIDE SEQUENCE [LARGE SCALE GENOMIC DNA]</scope>
    <source>
        <strain evidence="8">UoL-UT</strain>
    </source>
</reference>
<dbReference type="EMBL" id="NCKV01005343">
    <property type="protein sequence ID" value="RWS24122.1"/>
    <property type="molecule type" value="Genomic_DNA"/>
</dbReference>
<dbReference type="Gene3D" id="2.60.40.150">
    <property type="entry name" value="C2 domain"/>
    <property type="match status" value="3"/>
</dbReference>
<dbReference type="GO" id="GO:0016020">
    <property type="term" value="C:membrane"/>
    <property type="evidence" value="ECO:0007669"/>
    <property type="project" value="UniProtKB-SubCell"/>
</dbReference>
<dbReference type="OrthoDB" id="6497339at2759"/>
<proteinExistence type="predicted"/>
<dbReference type="SMART" id="SM01202">
    <property type="entry name" value="FerI"/>
    <property type="match status" value="1"/>
</dbReference>
<evidence type="ECO:0000256" key="2">
    <source>
        <dbReference type="ARBA" id="ARBA00022692"/>
    </source>
</evidence>
<dbReference type="PANTHER" id="PTHR12546">
    <property type="entry name" value="FER-1-LIKE"/>
    <property type="match status" value="1"/>
</dbReference>
<evidence type="ECO:0000259" key="7">
    <source>
        <dbReference type="PROSITE" id="PS50004"/>
    </source>
</evidence>
<accession>A0A443S9B9</accession>
<evidence type="ECO:0000256" key="5">
    <source>
        <dbReference type="ARBA" id="ARBA00023136"/>
    </source>
</evidence>
<feature type="non-terminal residue" evidence="8">
    <location>
        <position position="1005"/>
    </location>
</feature>
<dbReference type="CDD" id="cd04018">
    <property type="entry name" value="C2C_Ferlin"/>
    <property type="match status" value="1"/>
</dbReference>
<evidence type="ECO:0000256" key="6">
    <source>
        <dbReference type="SAM" id="MobiDB-lite"/>
    </source>
</evidence>
<organism evidence="8 9">
    <name type="scientific">Leptotrombidium deliense</name>
    <dbReference type="NCBI Taxonomy" id="299467"/>
    <lineage>
        <taxon>Eukaryota</taxon>
        <taxon>Metazoa</taxon>
        <taxon>Ecdysozoa</taxon>
        <taxon>Arthropoda</taxon>
        <taxon>Chelicerata</taxon>
        <taxon>Arachnida</taxon>
        <taxon>Acari</taxon>
        <taxon>Acariformes</taxon>
        <taxon>Trombidiformes</taxon>
        <taxon>Prostigmata</taxon>
        <taxon>Anystina</taxon>
        <taxon>Parasitengona</taxon>
        <taxon>Trombiculoidea</taxon>
        <taxon>Trombiculidae</taxon>
        <taxon>Leptotrombidium</taxon>
    </lineage>
</organism>
<name>A0A443S9B9_9ACAR</name>
<keyword evidence="2" id="KW-0812">Transmembrane</keyword>
<dbReference type="SUPFAM" id="SSF49562">
    <property type="entry name" value="C2 domain (Calcium/lipid-binding domain, CaLB)"/>
    <property type="match status" value="3"/>
</dbReference>
<dbReference type="STRING" id="299467.A0A443S9B9"/>
<dbReference type="VEuPathDB" id="VectorBase:LDEU007918"/>
<feature type="domain" description="C2" evidence="7">
    <location>
        <begin position="198"/>
        <end position="318"/>
    </location>
</feature>
<keyword evidence="9" id="KW-1185">Reference proteome</keyword>
<evidence type="ECO:0000256" key="4">
    <source>
        <dbReference type="ARBA" id="ARBA00022989"/>
    </source>
</evidence>
<feature type="region of interest" description="Disordered" evidence="6">
    <location>
        <begin position="626"/>
        <end position="645"/>
    </location>
</feature>
<comment type="caution">
    <text evidence="8">The sequence shown here is derived from an EMBL/GenBank/DDBJ whole genome shotgun (WGS) entry which is preliminary data.</text>
</comment>
<dbReference type="InterPro" id="IPR037721">
    <property type="entry name" value="Ferlin"/>
</dbReference>
<evidence type="ECO:0000313" key="8">
    <source>
        <dbReference type="EMBL" id="RWS24122.1"/>
    </source>
</evidence>
<dbReference type="SMART" id="SM00239">
    <property type="entry name" value="C2"/>
    <property type="match status" value="3"/>
</dbReference>
<dbReference type="InterPro" id="IPR035892">
    <property type="entry name" value="C2_domain_sf"/>
</dbReference>
<dbReference type="Pfam" id="PF00168">
    <property type="entry name" value="C2"/>
    <property type="match status" value="3"/>
</dbReference>
<keyword evidence="5" id="KW-0472">Membrane</keyword>
<feature type="non-terminal residue" evidence="8">
    <location>
        <position position="1"/>
    </location>
</feature>
<dbReference type="SMART" id="SM01201">
    <property type="entry name" value="FerB"/>
    <property type="match status" value="1"/>
</dbReference>
<dbReference type="PANTHER" id="PTHR12546:SF60">
    <property type="entry name" value="MISFIRE, ISOFORM F"/>
    <property type="match status" value="1"/>
</dbReference>
<dbReference type="CDD" id="cd04011">
    <property type="entry name" value="C2B_Ferlin"/>
    <property type="match status" value="1"/>
</dbReference>
<dbReference type="PROSITE" id="PS50004">
    <property type="entry name" value="C2"/>
    <property type="match status" value="3"/>
</dbReference>
<evidence type="ECO:0000313" key="9">
    <source>
        <dbReference type="Proteomes" id="UP000288716"/>
    </source>
</evidence>
<protein>
    <submittedName>
        <fullName evidence="8">Otoferlin-like protein</fullName>
    </submittedName>
</protein>
<comment type="subcellular location">
    <subcellularLocation>
        <location evidence="1">Membrane</location>
        <topology evidence="1">Single-pass membrane protein</topology>
    </subcellularLocation>
</comment>
<dbReference type="InterPro" id="IPR037720">
    <property type="entry name" value="C2B_Ferlin"/>
</dbReference>
<dbReference type="GO" id="GO:0007009">
    <property type="term" value="P:plasma membrane organization"/>
    <property type="evidence" value="ECO:0007669"/>
    <property type="project" value="TreeGrafter"/>
</dbReference>
<feature type="domain" description="C2" evidence="7">
    <location>
        <begin position="897"/>
        <end position="1005"/>
    </location>
</feature>
<evidence type="ECO:0000256" key="1">
    <source>
        <dbReference type="ARBA" id="ARBA00004167"/>
    </source>
</evidence>
<sequence length="1005" mass="113820">LIGLYILPLHQIENTKNLQIDDVLCNVERAPLKIGIKFDVSYITPESGPLEGSQFENEEAKSEVILDIPETIVEETEPLRRTYSMQSVKGPRKGLKRRAISFSSTAVKSLGKSLGIRKKLVEEPLLKDEIFEDQKSDIILEMDGSQSDISSHLSTISTMNTDHTENLSETLVVIDKLAKIIESDENDEIITTPVLIKRLSEVYDLMPSQQKAEFYQVAITVIEAQELPGTNLDPFIVIQLDNEKRHTNVKESTSTPYYNEYFAFDFNMQQNLLFDKIITISAYHSRNILRSDKLIGSFKFDIGSIFKQPDHQFYHKWAVLTQPDDLYSPIKGFVKCDIAVIGKGYNVLTSSARDADEDTDPNIVENLMLPPAVSAERPVAKYTINIFRADGLPRFSSGLLTSMKKKLSSVKKELINPYVIVSFAGLTAKTSVRKRTRNPVWNEKITFYELFPPLFQRIKLEIRDNQTGTDSRICTHYLSISSISNEGSEGFLPTFGPSFLHFYGSMLGYDETGKVKESGGDGICYRGRLLLSVSTDILEENEQIPKGQFNIEPVNAVNEAIYGKVKDFLAYVAIYSSTMIPKKYGERKISYEISVGNPLITSHDLTDIPEDDSELKKYLEEAAEDGESVISKAGGSNEDSSKDNFPITDQYKAVSSGKHSYCLPLEDEKPCIYVTTSWPDNRRRVYSANILSQIADNLELGILDVEEMIKMEREGAERRMRGVCEEFLFGCNKYLALTMGSGGSSGGKTKLDKERVRILQRGIERIAKDITGTNLNITKQNLPEKLRLARFYLTKIRETSDDPQHGIPDVFIWMIVGGKKVAYSRLLAKNYLFSLIKDESGKNCGKLHSIYFQVPGKPDYEIVNKLSVYVWYGLLEHKQHFTKGLLRGYENVEEISLADDITIPPPKKLTYTEKHKFSLRVHLYQARSLIASDDSGLSDPYAKVYFIRQCLQTQVINETLSPIWDEMLVFDDTYVYGNKEDLMITIPSVVVEIYDQDKRGTDDFL</sequence>
<dbReference type="InterPro" id="IPR012561">
    <property type="entry name" value="Ferlin_B-domain"/>
</dbReference>
<dbReference type="Pfam" id="PF08150">
    <property type="entry name" value="FerB"/>
    <property type="match status" value="1"/>
</dbReference>
<dbReference type="AlphaFoldDB" id="A0A443S9B9"/>
<dbReference type="Pfam" id="PF08151">
    <property type="entry name" value="FerI"/>
    <property type="match status" value="1"/>
</dbReference>
<dbReference type="Proteomes" id="UP000288716">
    <property type="component" value="Unassembled WGS sequence"/>
</dbReference>
<keyword evidence="3" id="KW-0677">Repeat</keyword>
<keyword evidence="4" id="KW-1133">Transmembrane helix</keyword>
<dbReference type="InterPro" id="IPR000008">
    <property type="entry name" value="C2_dom"/>
</dbReference>
<feature type="domain" description="C2" evidence="7">
    <location>
        <begin position="359"/>
        <end position="494"/>
    </location>
</feature>
<gene>
    <name evidence="8" type="ORF">B4U80_03796</name>
</gene>